<proteinExistence type="inferred from homology"/>
<protein>
    <recommendedName>
        <fullName evidence="2">Negative regulator of flagellin synthesis</fullName>
    </recommendedName>
    <alternativeName>
        <fullName evidence="8">Anti-sigma-28 factor</fullName>
    </alternativeName>
</protein>
<evidence type="ECO:0000256" key="6">
    <source>
        <dbReference type="ARBA" id="ARBA00023163"/>
    </source>
</evidence>
<dbReference type="GO" id="GO:0045892">
    <property type="term" value="P:negative regulation of DNA-templated transcription"/>
    <property type="evidence" value="ECO:0007669"/>
    <property type="project" value="InterPro"/>
</dbReference>
<dbReference type="NCBIfam" id="TIGR03824">
    <property type="entry name" value="FlgM_jcvi"/>
    <property type="match status" value="1"/>
</dbReference>
<dbReference type="RefSeq" id="WP_102770390.1">
    <property type="nucleotide sequence ID" value="NZ_CP124551.1"/>
</dbReference>
<evidence type="ECO:0000313" key="11">
    <source>
        <dbReference type="EMBL" id="PND36623.1"/>
    </source>
</evidence>
<evidence type="ECO:0000256" key="1">
    <source>
        <dbReference type="ARBA" id="ARBA00005322"/>
    </source>
</evidence>
<dbReference type="SUPFAM" id="SSF101498">
    <property type="entry name" value="Anti-sigma factor FlgM"/>
    <property type="match status" value="1"/>
</dbReference>
<sequence>MKIGNSPEIASSAVTADKAGAAQTGRAQGQGATAQVAGKKAPEASATLELSTNATKLLAGVAEDGSFDAEKVGRISQAISDGKFTVNANVIADKLIANAQEMLSRMTPH</sequence>
<evidence type="ECO:0000256" key="8">
    <source>
        <dbReference type="ARBA" id="ARBA00030117"/>
    </source>
</evidence>
<evidence type="ECO:0000313" key="12">
    <source>
        <dbReference type="Proteomes" id="UP000235916"/>
    </source>
</evidence>
<dbReference type="InterPro" id="IPR035890">
    <property type="entry name" value="Anti-sigma-28_factor_FlgM_sf"/>
</dbReference>
<dbReference type="Pfam" id="PF04316">
    <property type="entry name" value="FlgM"/>
    <property type="match status" value="1"/>
</dbReference>
<dbReference type="InterPro" id="IPR031316">
    <property type="entry name" value="FlgM_C"/>
</dbReference>
<evidence type="ECO:0000259" key="10">
    <source>
        <dbReference type="Pfam" id="PF04316"/>
    </source>
</evidence>
<dbReference type="OrthoDB" id="5298032at2"/>
<keyword evidence="11" id="KW-0966">Cell projection</keyword>
<keyword evidence="11" id="KW-0969">Cilium</keyword>
<accession>A0A2N8KT36</accession>
<feature type="region of interest" description="Disordered" evidence="9">
    <location>
        <begin position="1"/>
        <end position="38"/>
    </location>
</feature>
<feature type="domain" description="Anti-sigma-28 factor FlgM C-terminal" evidence="10">
    <location>
        <begin position="48"/>
        <end position="96"/>
    </location>
</feature>
<comment type="similarity">
    <text evidence="1">Belongs to the FlgM family.</text>
</comment>
<keyword evidence="6" id="KW-0804">Transcription</keyword>
<keyword evidence="3" id="KW-0678">Repressor</keyword>
<reference evidence="11 12" key="1">
    <citation type="submission" date="2018-01" db="EMBL/GenBank/DDBJ databases">
        <title>Draft genome sequence of Paucibacter aquatile CR182 isolated from freshwater of the Nakdong River.</title>
        <authorList>
            <person name="Choi A."/>
            <person name="Chung E.J."/>
        </authorList>
    </citation>
    <scope>NUCLEOTIDE SEQUENCE [LARGE SCALE GENOMIC DNA]</scope>
    <source>
        <strain evidence="11 12">CR182</strain>
    </source>
</reference>
<dbReference type="InterPro" id="IPR007412">
    <property type="entry name" value="FlgM"/>
</dbReference>
<organism evidence="11 12">
    <name type="scientific">Kinneretia aquatilis</name>
    <dbReference type="NCBI Taxonomy" id="2070761"/>
    <lineage>
        <taxon>Bacteria</taxon>
        <taxon>Pseudomonadati</taxon>
        <taxon>Pseudomonadota</taxon>
        <taxon>Betaproteobacteria</taxon>
        <taxon>Burkholderiales</taxon>
        <taxon>Sphaerotilaceae</taxon>
        <taxon>Roseateles</taxon>
    </lineage>
</organism>
<evidence type="ECO:0000256" key="7">
    <source>
        <dbReference type="ARBA" id="ARBA00024739"/>
    </source>
</evidence>
<evidence type="ECO:0000256" key="9">
    <source>
        <dbReference type="SAM" id="MobiDB-lite"/>
    </source>
</evidence>
<comment type="function">
    <text evidence="7">Responsible for the coupling of flagellin expression to flagellar assembly by preventing expression of the flagellin genes when a component of the middle class of proteins is defective. It negatively regulates flagellar genes by inhibiting the activity of FliA by directly binding to FliA.</text>
</comment>
<feature type="compositionally biased region" description="Low complexity" evidence="9">
    <location>
        <begin position="18"/>
        <end position="38"/>
    </location>
</feature>
<dbReference type="GO" id="GO:0044781">
    <property type="term" value="P:bacterial-type flagellum organization"/>
    <property type="evidence" value="ECO:0007669"/>
    <property type="project" value="UniProtKB-KW"/>
</dbReference>
<dbReference type="Proteomes" id="UP000235916">
    <property type="component" value="Unassembled WGS sequence"/>
</dbReference>
<keyword evidence="4" id="KW-1005">Bacterial flagellum biogenesis</keyword>
<keyword evidence="11" id="KW-0282">Flagellum</keyword>
<comment type="caution">
    <text evidence="11">The sequence shown here is derived from an EMBL/GenBank/DDBJ whole genome shotgun (WGS) entry which is preliminary data.</text>
</comment>
<evidence type="ECO:0000256" key="4">
    <source>
        <dbReference type="ARBA" id="ARBA00022795"/>
    </source>
</evidence>
<evidence type="ECO:0000256" key="3">
    <source>
        <dbReference type="ARBA" id="ARBA00022491"/>
    </source>
</evidence>
<evidence type="ECO:0000256" key="5">
    <source>
        <dbReference type="ARBA" id="ARBA00023015"/>
    </source>
</evidence>
<name>A0A2N8KT36_9BURK</name>
<gene>
    <name evidence="11" type="primary">flgM</name>
    <name evidence="11" type="ORF">C1O66_20130</name>
</gene>
<evidence type="ECO:0000256" key="2">
    <source>
        <dbReference type="ARBA" id="ARBA00017823"/>
    </source>
</evidence>
<dbReference type="EMBL" id="POSP01000004">
    <property type="protein sequence ID" value="PND36623.1"/>
    <property type="molecule type" value="Genomic_DNA"/>
</dbReference>
<dbReference type="AlphaFoldDB" id="A0A2N8KT36"/>
<keyword evidence="5" id="KW-0805">Transcription regulation</keyword>
<keyword evidence="12" id="KW-1185">Reference proteome</keyword>